<accession>A0ABR1QQ39</accession>
<dbReference type="PANTHER" id="PTHR45527:SF1">
    <property type="entry name" value="FATTY ACID SYNTHASE"/>
    <property type="match status" value="1"/>
</dbReference>
<evidence type="ECO:0000313" key="8">
    <source>
        <dbReference type="EMBL" id="KAK7961767.1"/>
    </source>
</evidence>
<dbReference type="RefSeq" id="XP_066703878.1">
    <property type="nucleotide sequence ID" value="XM_066838814.1"/>
</dbReference>
<dbReference type="Pfam" id="PF13193">
    <property type="entry name" value="AMP-binding_C"/>
    <property type="match status" value="1"/>
</dbReference>
<dbReference type="NCBIfam" id="TIGR01733">
    <property type="entry name" value="AA-adenyl-dom"/>
    <property type="match status" value="1"/>
</dbReference>
<dbReference type="InterPro" id="IPR020845">
    <property type="entry name" value="AMP-binding_CS"/>
</dbReference>
<dbReference type="InterPro" id="IPR057326">
    <property type="entry name" value="KR_dom"/>
</dbReference>
<dbReference type="SMART" id="SM00822">
    <property type="entry name" value="PKS_KR"/>
    <property type="match status" value="1"/>
</dbReference>
<keyword evidence="3" id="KW-0436">Ligase</keyword>
<evidence type="ECO:0000259" key="7">
    <source>
        <dbReference type="PROSITE" id="PS50075"/>
    </source>
</evidence>
<keyword evidence="4" id="KW-0808">Transferase</keyword>
<dbReference type="Pfam" id="PF00550">
    <property type="entry name" value="PP-binding"/>
    <property type="match status" value="2"/>
</dbReference>
<dbReference type="SUPFAM" id="SSF56801">
    <property type="entry name" value="Acetyl-CoA synthetase-like"/>
    <property type="match status" value="1"/>
</dbReference>
<gene>
    <name evidence="8" type="ORF">PG986_002592</name>
</gene>
<dbReference type="SUPFAM" id="SSF51735">
    <property type="entry name" value="NAD(P)-binding Rossmann-fold domains"/>
    <property type="match status" value="2"/>
</dbReference>
<dbReference type="InterPro" id="IPR000873">
    <property type="entry name" value="AMP-dep_synth/lig_dom"/>
</dbReference>
<dbReference type="Gene3D" id="1.10.1200.10">
    <property type="entry name" value="ACP-like"/>
    <property type="match status" value="2"/>
</dbReference>
<dbReference type="SUPFAM" id="SSF52777">
    <property type="entry name" value="CoA-dependent acyltransferases"/>
    <property type="match status" value="2"/>
</dbReference>
<dbReference type="InterPro" id="IPR020806">
    <property type="entry name" value="PKS_PP-bd"/>
</dbReference>
<dbReference type="SUPFAM" id="SSF47336">
    <property type="entry name" value="ACP-like"/>
    <property type="match status" value="2"/>
</dbReference>
<feature type="domain" description="Carrier" evidence="7">
    <location>
        <begin position="1655"/>
        <end position="1734"/>
    </location>
</feature>
<feature type="compositionally biased region" description="Polar residues" evidence="6">
    <location>
        <begin position="610"/>
        <end position="622"/>
    </location>
</feature>
<dbReference type="InterPro" id="IPR042099">
    <property type="entry name" value="ANL_N_sf"/>
</dbReference>
<keyword evidence="4" id="KW-0489">Methyltransferase</keyword>
<dbReference type="Pfam" id="PF00668">
    <property type="entry name" value="Condensation"/>
    <property type="match status" value="1"/>
</dbReference>
<dbReference type="Gene3D" id="3.30.559.30">
    <property type="entry name" value="Nonribosomal peptide synthetase, condensation domain"/>
    <property type="match status" value="1"/>
</dbReference>
<dbReference type="Pfam" id="PF08659">
    <property type="entry name" value="KR"/>
    <property type="match status" value="1"/>
</dbReference>
<organism evidence="8 9">
    <name type="scientific">Apiospora aurea</name>
    <dbReference type="NCBI Taxonomy" id="335848"/>
    <lineage>
        <taxon>Eukaryota</taxon>
        <taxon>Fungi</taxon>
        <taxon>Dikarya</taxon>
        <taxon>Ascomycota</taxon>
        <taxon>Pezizomycotina</taxon>
        <taxon>Sordariomycetes</taxon>
        <taxon>Xylariomycetidae</taxon>
        <taxon>Amphisphaeriales</taxon>
        <taxon>Apiosporaceae</taxon>
        <taxon>Apiospora</taxon>
    </lineage>
</organism>
<reference evidence="8 9" key="1">
    <citation type="submission" date="2023-01" db="EMBL/GenBank/DDBJ databases">
        <title>Analysis of 21 Apiospora genomes using comparative genomics revels a genus with tremendous synthesis potential of carbohydrate active enzymes and secondary metabolites.</title>
        <authorList>
            <person name="Sorensen T."/>
        </authorList>
    </citation>
    <scope>NUCLEOTIDE SEQUENCE [LARGE SCALE GENOMIC DNA]</scope>
    <source>
        <strain evidence="8 9">CBS 24483</strain>
    </source>
</reference>
<dbReference type="Pfam" id="PF07993">
    <property type="entry name" value="NAD_binding_4"/>
    <property type="match status" value="1"/>
</dbReference>
<dbReference type="InterPro" id="IPR036291">
    <property type="entry name" value="NAD(P)-bd_dom_sf"/>
</dbReference>
<dbReference type="PANTHER" id="PTHR45527">
    <property type="entry name" value="NONRIBOSOMAL PEPTIDE SYNTHETASE"/>
    <property type="match status" value="1"/>
</dbReference>
<dbReference type="CDD" id="cd05930">
    <property type="entry name" value="A_NRPS"/>
    <property type="match status" value="1"/>
</dbReference>
<dbReference type="PROSITE" id="PS00012">
    <property type="entry name" value="PHOSPHOPANTETHEINE"/>
    <property type="match status" value="1"/>
</dbReference>
<dbReference type="InterPro" id="IPR025110">
    <property type="entry name" value="AMP-bd_C"/>
</dbReference>
<dbReference type="EMBL" id="JAQQWE010000002">
    <property type="protein sequence ID" value="KAK7961767.1"/>
    <property type="molecule type" value="Genomic_DNA"/>
</dbReference>
<dbReference type="InterPro" id="IPR001242">
    <property type="entry name" value="Condensation_dom"/>
</dbReference>
<sequence length="2052" mass="226137">MYELEASVILRGLSSGDTVIVHEPYTKLAAALTEQSIPMGIKTAYTTYQTSRGPEDGLWATIHPQAPDLTLSSLLPKFISSFVNLSHDTEHGTLERFVRTRHPFHCRFENNSSIFATESRIPRVSDVSDIQFHFRRAVQRGCALANTADPDRRDSVDCFPLRTFQDPAMKIASDAVLDWGSVSNLKIEARPADQHIQLSPTNTYWLVGLTGGIGISLCRWMIDRGARNVVLSSRCPTVDPGWLEDMKLLGAVVRICPCDVTNVESLKAAYDEITTTLPPIAGVAHGAMVLQDTSNHQMSVEALAKVTKPKVEGSIHLNDLFQGQSKDLEFFVFLSSATAINGNVGQTNYTAANMFMASLAEHRRRRGLAASIIDIGPIFDIGYIAQASQQDDERMVFTQATMRSGGFMPTSKDDLHQLFAEALIAGRLGSSGPSQISTGLRKIDPNHPDQPVWASEPLMSHFVLSRGWQTQPRADAQVTVPLKAQLVEPASWDDIHGIIQNAVHAKVRDLFQIAIERTTDHELASMSFDEIGVDSLSAVEIRRWFMKSLEVNIPVLKILNELTIGELVTLAVESLPPILIPNMVSEAFSDIESRLTKTEDSASMRGDSDGQPQSVAESSSTEPHLDIDTTAVETSLTKPISDGILPCLGYSEHLEVEQPLAPVIRKSSRLSFSQDMMWFFWDFLSDKTSLNHTGWARITGKMQVEALRTSIETVTQKHEALRTCFFLKEYIPMQGIMDTSPLKLEVRGAHAGEDVEESSREMRNYVLDIARGETMRLVLVRRSPTEHFLVYGVHSLAMDGYSFQLFLEELQASMNHRPTRHASQFTVYSERQHKDLMNGRWSSQLHYWRTEYATLPPTLPILNISASSLRPPLDAFENERAVLRLPMDTKAQVQAACRRLRCTPFHFYLATLRALLSRLSSDADDVVIGIGDANRPDEDMMDVLGAFMNILPIRLQTQSSQSFESLLKHVRDKTYDALGNSRIPFQVLLRELKVPRSATNTSLFQCLVNYRLGQSETMTWRDAQVRFEGFEFSKLPYVIALDIIDVPDRECVHILQVQKELYGLSGAERLIQSYEKLPKAFVSHPGLDLDEPDLFGDDESRIALELSKGPIQSSLWPETVIHRVFEVADLSPLSPAILSETGNTTSYLELTRHASSVAAALLTAGIGPNDPVAVLQEATNYWISSVIGIMQLAAVYVPLDQGMPWSRLATMVDDCGTRTVLVDGLTKKNVGKLQRPGIIVIDASNVEVSSGTIPIAARANHTAAILYTSGSSGTPKGIMSKHQGIRNFIEPITQLYEVGSNEVVLQQTSSAFDMSLSQIFKALCSGWGLCILPRHDRHDAVAICRIMRHHGVTVTVATPSEYTAWLSHGREDLRHCEDWKLAFCGGEPIPQSLLRLFTSAGSGRLEVYNHYGPTETSFAVASTRVHLDDHGVMDGSGHIAAGRPLPNCSIYLLDERMRPVPTGMQGEIYIGGAGVGLGYVNMPELTREKFVPNPFTSAEDAARGWTTLHRTGDLGRWGEDGLLLVHGRDLMDSQVKLRGLRVDLREVEQVIASGREIRQAAVSLRQASFESPSVLVAHVVIDEQHSIDKVDPNRLVSTVLSRADNLPRYMWPASVLPVNSLPLTNSGKLDRRAIARLPLTMDVETDHLPIRGRLTVVEERLKEIWETVVPRILEERKGFIITPETDFFHIGGTSVLLLGLRARVHETFGVELPLLALFGNSTLSAMAQIIGLSPSLIEVGESMITGPDIRNSNGKVVVLTGATGLLGRGLLGALLDDPNVKQVHCLAVRNRASILDLQGVERLSVHNGDLGLPRLGLSEEDAASIFREADLVIHSGADVSYLKTYKSLRKCNVGSTMELAELCLGRIIPFHYISTASIEYIVAEHLVAPGSAQASEMNAAASLEGQGSQRRPFGFGPESAAPYPPNLPVSEGGSATVGHARGYVASKWASERFLERVKERFPSWPVSIHRPGIIIPERAAEGMTPGLGIVQNVSKYSALLRAMPSITNSYMGVSIELVPLNTVVGKILESSKTNKEEAVASSPRYLHHDKGD</sequence>
<dbReference type="InterPro" id="IPR013968">
    <property type="entry name" value="PKS_KR"/>
</dbReference>
<dbReference type="Gene3D" id="3.40.50.12780">
    <property type="entry name" value="N-terminal domain of ligase-like"/>
    <property type="match status" value="1"/>
</dbReference>
<dbReference type="InterPro" id="IPR036736">
    <property type="entry name" value="ACP-like_sf"/>
</dbReference>
<keyword evidence="2" id="KW-0597">Phosphoprotein</keyword>
<keyword evidence="9" id="KW-1185">Reference proteome</keyword>
<evidence type="ECO:0000256" key="5">
    <source>
        <dbReference type="ARBA" id="ARBA00023002"/>
    </source>
</evidence>
<protein>
    <submittedName>
        <fullName evidence="8">Hybrid PKS-NRPS biosynthetic cluster</fullName>
    </submittedName>
</protein>
<dbReference type="Gene3D" id="3.30.559.10">
    <property type="entry name" value="Chloramphenicol acetyltransferase-like domain"/>
    <property type="match status" value="1"/>
</dbReference>
<dbReference type="PROSITE" id="PS50075">
    <property type="entry name" value="CARRIER"/>
    <property type="match status" value="2"/>
</dbReference>
<dbReference type="InterPro" id="IPR010071">
    <property type="entry name" value="AA_adenyl_dom"/>
</dbReference>
<dbReference type="InterPro" id="IPR009081">
    <property type="entry name" value="PP-bd_ACP"/>
</dbReference>
<evidence type="ECO:0000256" key="6">
    <source>
        <dbReference type="SAM" id="MobiDB-lite"/>
    </source>
</evidence>
<dbReference type="SMART" id="SM00823">
    <property type="entry name" value="PKS_PP"/>
    <property type="match status" value="2"/>
</dbReference>
<dbReference type="PROSITE" id="PS00455">
    <property type="entry name" value="AMP_BINDING"/>
    <property type="match status" value="1"/>
</dbReference>
<evidence type="ECO:0000256" key="3">
    <source>
        <dbReference type="ARBA" id="ARBA00022598"/>
    </source>
</evidence>
<evidence type="ECO:0000256" key="1">
    <source>
        <dbReference type="ARBA" id="ARBA00022450"/>
    </source>
</evidence>
<proteinExistence type="predicted"/>
<feature type="compositionally biased region" description="Basic and acidic residues" evidence="6">
    <location>
        <begin position="596"/>
        <end position="608"/>
    </location>
</feature>
<keyword evidence="1" id="KW-0596">Phosphopantetheine</keyword>
<keyword evidence="5" id="KW-0560">Oxidoreductase</keyword>
<dbReference type="Proteomes" id="UP001391051">
    <property type="component" value="Unassembled WGS sequence"/>
</dbReference>
<feature type="domain" description="Carrier" evidence="7">
    <location>
        <begin position="501"/>
        <end position="575"/>
    </location>
</feature>
<dbReference type="Gene3D" id="3.40.50.720">
    <property type="entry name" value="NAD(P)-binding Rossmann-like Domain"/>
    <property type="match status" value="2"/>
</dbReference>
<dbReference type="InterPro" id="IPR023213">
    <property type="entry name" value="CAT-like_dom_sf"/>
</dbReference>
<comment type="caution">
    <text evidence="8">The sequence shown here is derived from an EMBL/GenBank/DDBJ whole genome shotgun (WGS) entry which is preliminary data.</text>
</comment>
<dbReference type="CDD" id="cd19532">
    <property type="entry name" value="C_PKS-NRPS"/>
    <property type="match status" value="1"/>
</dbReference>
<dbReference type="Pfam" id="PF00501">
    <property type="entry name" value="AMP-binding"/>
    <property type="match status" value="1"/>
</dbReference>
<name>A0ABR1QQ39_9PEZI</name>
<dbReference type="GeneID" id="92071876"/>
<dbReference type="InterPro" id="IPR006162">
    <property type="entry name" value="Ppantetheine_attach_site"/>
</dbReference>
<dbReference type="InterPro" id="IPR045851">
    <property type="entry name" value="AMP-bd_C_sf"/>
</dbReference>
<evidence type="ECO:0000256" key="4">
    <source>
        <dbReference type="ARBA" id="ARBA00022603"/>
    </source>
</evidence>
<dbReference type="InterPro" id="IPR013120">
    <property type="entry name" value="FAR_NAD-bd"/>
</dbReference>
<evidence type="ECO:0000256" key="2">
    <source>
        <dbReference type="ARBA" id="ARBA00022553"/>
    </source>
</evidence>
<dbReference type="Gene3D" id="3.30.300.30">
    <property type="match status" value="1"/>
</dbReference>
<feature type="region of interest" description="Disordered" evidence="6">
    <location>
        <begin position="596"/>
        <end position="626"/>
    </location>
</feature>
<evidence type="ECO:0000313" key="9">
    <source>
        <dbReference type="Proteomes" id="UP001391051"/>
    </source>
</evidence>